<dbReference type="InterPro" id="IPR052564">
    <property type="entry name" value="N-acetyltrans/Recomb-assoc"/>
</dbReference>
<protein>
    <submittedName>
        <fullName evidence="2">N-acetylglutamate synthase, GNAT family</fullName>
    </submittedName>
</protein>
<evidence type="ECO:0000313" key="2">
    <source>
        <dbReference type="EMBL" id="SEW52757.1"/>
    </source>
</evidence>
<accession>A0A1I0SBE6</accession>
<dbReference type="RefSeq" id="WP_089899569.1">
    <property type="nucleotide sequence ID" value="NZ_FOJG01000002.1"/>
</dbReference>
<dbReference type="Pfam" id="PF13673">
    <property type="entry name" value="Acetyltransf_10"/>
    <property type="match status" value="1"/>
</dbReference>
<dbReference type="Gene3D" id="3.40.630.30">
    <property type="match status" value="1"/>
</dbReference>
<dbReference type="EMBL" id="FOJG01000002">
    <property type="protein sequence ID" value="SEW52757.1"/>
    <property type="molecule type" value="Genomic_DNA"/>
</dbReference>
<dbReference type="CDD" id="cd04301">
    <property type="entry name" value="NAT_SF"/>
    <property type="match status" value="1"/>
</dbReference>
<gene>
    <name evidence="2" type="ORF">SAMN04488122_5090</name>
</gene>
<dbReference type="AlphaFoldDB" id="A0A1I0SBE6"/>
<organism evidence="2 3">
    <name type="scientific">Chitinophaga arvensicola</name>
    <dbReference type="NCBI Taxonomy" id="29529"/>
    <lineage>
        <taxon>Bacteria</taxon>
        <taxon>Pseudomonadati</taxon>
        <taxon>Bacteroidota</taxon>
        <taxon>Chitinophagia</taxon>
        <taxon>Chitinophagales</taxon>
        <taxon>Chitinophagaceae</taxon>
        <taxon>Chitinophaga</taxon>
    </lineage>
</organism>
<proteinExistence type="predicted"/>
<dbReference type="InterPro" id="IPR016181">
    <property type="entry name" value="Acyl_CoA_acyltransferase"/>
</dbReference>
<dbReference type="GO" id="GO:0016747">
    <property type="term" value="F:acyltransferase activity, transferring groups other than amino-acyl groups"/>
    <property type="evidence" value="ECO:0007669"/>
    <property type="project" value="InterPro"/>
</dbReference>
<evidence type="ECO:0000259" key="1">
    <source>
        <dbReference type="PROSITE" id="PS51186"/>
    </source>
</evidence>
<dbReference type="OrthoDB" id="1178186at2"/>
<evidence type="ECO:0000313" key="3">
    <source>
        <dbReference type="Proteomes" id="UP000199310"/>
    </source>
</evidence>
<dbReference type="InterPro" id="IPR000182">
    <property type="entry name" value="GNAT_dom"/>
</dbReference>
<reference evidence="3" key="1">
    <citation type="submission" date="2016-10" db="EMBL/GenBank/DDBJ databases">
        <authorList>
            <person name="Varghese N."/>
            <person name="Submissions S."/>
        </authorList>
    </citation>
    <scope>NUCLEOTIDE SEQUENCE [LARGE SCALE GENOMIC DNA]</scope>
    <source>
        <strain evidence="3">DSM 3695</strain>
    </source>
</reference>
<dbReference type="Proteomes" id="UP000199310">
    <property type="component" value="Unassembled WGS sequence"/>
</dbReference>
<dbReference type="PROSITE" id="PS51186">
    <property type="entry name" value="GNAT"/>
    <property type="match status" value="1"/>
</dbReference>
<feature type="domain" description="N-acetyltransferase" evidence="1">
    <location>
        <begin position="4"/>
        <end position="155"/>
    </location>
</feature>
<sequence>MSAIQIRRAQLTDAAALSELICENAQQLLKPHYSEAQWTIFIQYYSIAVLREKISKQVVFCAEKDGVIVGTVALDGDFVVGFYTRLQQVNQGIGKLLMAHLEAYALSNGLTTLQLAASPEGLAFYAKNGWQYVKDYTFEYYGVGFEETLMQKPLPVACP</sequence>
<dbReference type="STRING" id="29529.SAMN04488122_5090"/>
<dbReference type="PANTHER" id="PTHR43451">
    <property type="entry name" value="ACETYLTRANSFERASE (GNAT) FAMILY PROTEIN"/>
    <property type="match status" value="1"/>
</dbReference>
<dbReference type="PANTHER" id="PTHR43451:SF1">
    <property type="entry name" value="ACETYLTRANSFERASE"/>
    <property type="match status" value="1"/>
</dbReference>
<name>A0A1I0SBE6_9BACT</name>
<dbReference type="SUPFAM" id="SSF55729">
    <property type="entry name" value="Acyl-CoA N-acyltransferases (Nat)"/>
    <property type="match status" value="1"/>
</dbReference>
<keyword evidence="3" id="KW-1185">Reference proteome</keyword>